<dbReference type="InterPro" id="IPR003781">
    <property type="entry name" value="CoA-bd"/>
</dbReference>
<evidence type="ECO:0000313" key="2">
    <source>
        <dbReference type="EMBL" id="RIH65930.1"/>
    </source>
</evidence>
<accession>A0A399D677</accession>
<dbReference type="Proteomes" id="UP000266441">
    <property type="component" value="Unassembled WGS sequence"/>
</dbReference>
<proteinExistence type="predicted"/>
<name>A0A399D677_9BACT</name>
<dbReference type="PANTHER" id="PTHR42793:SF1">
    <property type="entry name" value="PEPTIDYL-LYSINE N-ACETYLTRANSFERASE PATZ"/>
    <property type="match status" value="1"/>
</dbReference>
<dbReference type="RefSeq" id="WP_119349165.1">
    <property type="nucleotide sequence ID" value="NZ_JBFHKJ010000020.1"/>
</dbReference>
<keyword evidence="3" id="KW-1185">Reference proteome</keyword>
<dbReference type="Gene3D" id="3.40.50.720">
    <property type="entry name" value="NAD(P)-binding Rossmann-like Domain"/>
    <property type="match status" value="1"/>
</dbReference>
<comment type="caution">
    <text evidence="2">The sequence shown here is derived from an EMBL/GenBank/DDBJ whole genome shotgun (WGS) entry which is preliminary data.</text>
</comment>
<organism evidence="2 3">
    <name type="scientific">Mariniphaga sediminis</name>
    <dbReference type="NCBI Taxonomy" id="1628158"/>
    <lineage>
        <taxon>Bacteria</taxon>
        <taxon>Pseudomonadati</taxon>
        <taxon>Bacteroidota</taxon>
        <taxon>Bacteroidia</taxon>
        <taxon>Marinilabiliales</taxon>
        <taxon>Prolixibacteraceae</taxon>
        <taxon>Mariniphaga</taxon>
    </lineage>
</organism>
<protein>
    <submittedName>
        <fullName evidence="2">CoA-binding protein</fullName>
    </submittedName>
</protein>
<dbReference type="EMBL" id="QWET01000004">
    <property type="protein sequence ID" value="RIH65930.1"/>
    <property type="molecule type" value="Genomic_DNA"/>
</dbReference>
<dbReference type="Pfam" id="PF13380">
    <property type="entry name" value="CoA_binding_2"/>
    <property type="match status" value="1"/>
</dbReference>
<dbReference type="PANTHER" id="PTHR42793">
    <property type="entry name" value="COA BINDING DOMAIN CONTAINING PROTEIN"/>
    <property type="match status" value="1"/>
</dbReference>
<reference evidence="2 3" key="1">
    <citation type="journal article" date="2015" name="Int. J. Syst. Evol. Microbiol.">
        <title>Mariniphaga sediminis sp. nov., isolated from coastal sediment.</title>
        <authorList>
            <person name="Wang F.Q."/>
            <person name="Shen Q.Y."/>
            <person name="Chen G.J."/>
            <person name="Du Z.J."/>
        </authorList>
    </citation>
    <scope>NUCLEOTIDE SEQUENCE [LARGE SCALE GENOMIC DNA]</scope>
    <source>
        <strain evidence="2 3">SY21</strain>
    </source>
</reference>
<dbReference type="SMART" id="SM00881">
    <property type="entry name" value="CoA_binding"/>
    <property type="match status" value="1"/>
</dbReference>
<dbReference type="OrthoDB" id="9804695at2"/>
<feature type="domain" description="CoA-binding" evidence="1">
    <location>
        <begin position="15"/>
        <end position="108"/>
    </location>
</feature>
<evidence type="ECO:0000313" key="3">
    <source>
        <dbReference type="Proteomes" id="UP000266441"/>
    </source>
</evidence>
<evidence type="ECO:0000259" key="1">
    <source>
        <dbReference type="SMART" id="SM00881"/>
    </source>
</evidence>
<dbReference type="AlphaFoldDB" id="A0A399D677"/>
<gene>
    <name evidence="2" type="ORF">D1164_06600</name>
</gene>
<dbReference type="SUPFAM" id="SSF51735">
    <property type="entry name" value="NAD(P)-binding Rossmann-fold domains"/>
    <property type="match status" value="1"/>
</dbReference>
<dbReference type="InterPro" id="IPR036291">
    <property type="entry name" value="NAD(P)-bd_dom_sf"/>
</dbReference>
<sequence length="163" mass="18338">MATKTIISLDQIQNFLAPKKLAVAGASRNPKKFGGMVIKELKEKGFDVYPVNPNAEEIQGIRCFKSIAELPDEVKHLLMLTPKESTSDVAAQAVEKKMEMIWIQQMSDTPEAVKMIQEANIPLIHQKCIFMFVDPVKGPHNFHRFFVKLFGKYPKKVRAGVPG</sequence>